<sequence length="412" mass="44841">MWYSLLACLVSAAHASTLQLREDAAQIARNVSGFTAFDVLNYTKVESDDAWKLEVPLRILCVGDSITEGWGSDADGGDGNGYRLSLANHLSLVFAGTRRKGSMEDSYYAAWSGKTIQYINDHITESLEQKPNLVLLHAGTNDMDLRPSISKEGNDPKDAATRLGDLIDKIVRMPIYRALIPGLVRQRRKDGDHVIAVDFSTFDLGELRDCLHPTNEGYSIMGDYWYDFITQVPKRWIKEPVGDDPKREENGVGRRVLPDKMSILGIGLYWVSLNASYTPAVLSVTMSAEVSHGRGGAGNFKPDDTEYVDGEVVRTGVVGSHGDGAYSSGRGGAGNIADIGTPTTERKDVDIIPETAVRPSQDGRDYHTGRGGAGNAQTAGSEKESEEHEKPAVKTPVGLADKLKSKIFGHKK</sequence>
<dbReference type="SUPFAM" id="SSF52266">
    <property type="entry name" value="SGNH hydrolase"/>
    <property type="match status" value="1"/>
</dbReference>
<name>A0A8H5XT39_9HYPO</name>
<keyword evidence="5" id="KW-1185">Reference proteome</keyword>
<accession>A0A8H5XT39</accession>
<dbReference type="GO" id="GO:0004622">
    <property type="term" value="F:phosphatidylcholine lysophospholipase activity"/>
    <property type="evidence" value="ECO:0007669"/>
    <property type="project" value="TreeGrafter"/>
</dbReference>
<proteinExistence type="predicted"/>
<feature type="domain" description="SGNH hydrolase-type esterase" evidence="3">
    <location>
        <begin position="61"/>
        <end position="176"/>
    </location>
</feature>
<dbReference type="PANTHER" id="PTHR30383">
    <property type="entry name" value="THIOESTERASE 1/PROTEASE 1/LYSOPHOSPHOLIPASE L1"/>
    <property type="match status" value="1"/>
</dbReference>
<protein>
    <submittedName>
        <fullName evidence="4">Acetylxylan esterase</fullName>
    </submittedName>
</protein>
<comment type="caution">
    <text evidence="4">The sequence shown here is derived from an EMBL/GenBank/DDBJ whole genome shotgun (WGS) entry which is preliminary data.</text>
</comment>
<organism evidence="4 5">
    <name type="scientific">Fusarium globosum</name>
    <dbReference type="NCBI Taxonomy" id="78864"/>
    <lineage>
        <taxon>Eukaryota</taxon>
        <taxon>Fungi</taxon>
        <taxon>Dikarya</taxon>
        <taxon>Ascomycota</taxon>
        <taxon>Pezizomycotina</taxon>
        <taxon>Sordariomycetes</taxon>
        <taxon>Hypocreomycetidae</taxon>
        <taxon>Hypocreales</taxon>
        <taxon>Nectriaceae</taxon>
        <taxon>Fusarium</taxon>
        <taxon>Fusarium fujikuroi species complex</taxon>
    </lineage>
</organism>
<dbReference type="Proteomes" id="UP000532311">
    <property type="component" value="Unassembled WGS sequence"/>
</dbReference>
<gene>
    <name evidence="4" type="ORF">FGLOB1_11703</name>
</gene>
<evidence type="ECO:0000313" key="4">
    <source>
        <dbReference type="EMBL" id="KAF5698912.1"/>
    </source>
</evidence>
<dbReference type="CDD" id="cd01833">
    <property type="entry name" value="XynB_like"/>
    <property type="match status" value="1"/>
</dbReference>
<feature type="region of interest" description="Disordered" evidence="1">
    <location>
        <begin position="354"/>
        <end position="412"/>
    </location>
</feature>
<dbReference type="InterPro" id="IPR022024">
    <property type="entry name" value="DUF3602"/>
</dbReference>
<feature type="chain" id="PRO_5034431717" evidence="2">
    <location>
        <begin position="16"/>
        <end position="412"/>
    </location>
</feature>
<feature type="signal peptide" evidence="2">
    <location>
        <begin position="1"/>
        <end position="15"/>
    </location>
</feature>
<evidence type="ECO:0000256" key="1">
    <source>
        <dbReference type="SAM" id="MobiDB-lite"/>
    </source>
</evidence>
<evidence type="ECO:0000256" key="2">
    <source>
        <dbReference type="SAM" id="SignalP"/>
    </source>
</evidence>
<dbReference type="AlphaFoldDB" id="A0A8H5XT39"/>
<feature type="compositionally biased region" description="Basic and acidic residues" evidence="1">
    <location>
        <begin position="381"/>
        <end position="392"/>
    </location>
</feature>
<keyword evidence="2" id="KW-0732">Signal</keyword>
<dbReference type="PANTHER" id="PTHR30383:SF5">
    <property type="entry name" value="SGNH HYDROLASE-TYPE ESTERASE DOMAIN-CONTAINING PROTEIN"/>
    <property type="match status" value="1"/>
</dbReference>
<dbReference type="Pfam" id="PF13472">
    <property type="entry name" value="Lipase_GDSL_2"/>
    <property type="match status" value="1"/>
</dbReference>
<dbReference type="InterPro" id="IPR051532">
    <property type="entry name" value="Ester_Hydrolysis_Enzymes"/>
</dbReference>
<dbReference type="Pfam" id="PF12223">
    <property type="entry name" value="DUF3602"/>
    <property type="match status" value="1"/>
</dbReference>
<reference evidence="4 5" key="1">
    <citation type="submission" date="2020-05" db="EMBL/GenBank/DDBJ databases">
        <title>Identification and distribution of gene clusters putatively required for synthesis of sphingolipid metabolism inhibitors in phylogenetically diverse species of the filamentous fungus Fusarium.</title>
        <authorList>
            <person name="Kim H.-S."/>
            <person name="Busman M."/>
            <person name="Brown D.W."/>
            <person name="Divon H."/>
            <person name="Uhlig S."/>
            <person name="Proctor R.H."/>
        </authorList>
    </citation>
    <scope>NUCLEOTIDE SEQUENCE [LARGE SCALE GENOMIC DNA]</scope>
    <source>
        <strain evidence="4 5">NRRL 26131</strain>
    </source>
</reference>
<evidence type="ECO:0000259" key="3">
    <source>
        <dbReference type="Pfam" id="PF13472"/>
    </source>
</evidence>
<dbReference type="InterPro" id="IPR013830">
    <property type="entry name" value="SGNH_hydro"/>
</dbReference>
<dbReference type="InterPro" id="IPR036514">
    <property type="entry name" value="SGNH_hydro_sf"/>
</dbReference>
<feature type="region of interest" description="Disordered" evidence="1">
    <location>
        <begin position="321"/>
        <end position="341"/>
    </location>
</feature>
<dbReference type="EMBL" id="JAAQPF010000622">
    <property type="protein sequence ID" value="KAF5698912.1"/>
    <property type="molecule type" value="Genomic_DNA"/>
</dbReference>
<dbReference type="Gene3D" id="3.40.50.1110">
    <property type="entry name" value="SGNH hydrolase"/>
    <property type="match status" value="1"/>
</dbReference>
<evidence type="ECO:0000313" key="5">
    <source>
        <dbReference type="Proteomes" id="UP000532311"/>
    </source>
</evidence>